<keyword evidence="2" id="KW-1185">Reference proteome</keyword>
<name>A0ABD0QH58_CIRMR</name>
<sequence>IIVDSVISLVFLGFTRDRIADPTSQMNWAEDYLLEIQQGGRSLEEYVEELLSVFDQ</sequence>
<reference evidence="1 2" key="1">
    <citation type="submission" date="2024-05" db="EMBL/GenBank/DDBJ databases">
        <title>Genome sequencing and assembly of Indian major carp, Cirrhinus mrigala (Hamilton, 1822).</title>
        <authorList>
            <person name="Mohindra V."/>
            <person name="Chowdhury L.M."/>
            <person name="Lal K."/>
            <person name="Jena J.K."/>
        </authorList>
    </citation>
    <scope>NUCLEOTIDE SEQUENCE [LARGE SCALE GENOMIC DNA]</scope>
    <source>
        <strain evidence="1">CM1030</strain>
        <tissue evidence="1">Blood</tissue>
    </source>
</reference>
<organism evidence="1 2">
    <name type="scientific">Cirrhinus mrigala</name>
    <name type="common">Mrigala</name>
    <dbReference type="NCBI Taxonomy" id="683832"/>
    <lineage>
        <taxon>Eukaryota</taxon>
        <taxon>Metazoa</taxon>
        <taxon>Chordata</taxon>
        <taxon>Craniata</taxon>
        <taxon>Vertebrata</taxon>
        <taxon>Euteleostomi</taxon>
        <taxon>Actinopterygii</taxon>
        <taxon>Neopterygii</taxon>
        <taxon>Teleostei</taxon>
        <taxon>Ostariophysi</taxon>
        <taxon>Cypriniformes</taxon>
        <taxon>Cyprinidae</taxon>
        <taxon>Labeoninae</taxon>
        <taxon>Labeonini</taxon>
        <taxon>Cirrhinus</taxon>
    </lineage>
</organism>
<accession>A0ABD0QH58</accession>
<dbReference type="Proteomes" id="UP001529510">
    <property type="component" value="Unassembled WGS sequence"/>
</dbReference>
<dbReference type="EMBL" id="JAMKFB020000008">
    <property type="protein sequence ID" value="KAL0185531.1"/>
    <property type="molecule type" value="Genomic_DNA"/>
</dbReference>
<protein>
    <submittedName>
        <fullName evidence="1">Uncharacterized protein</fullName>
    </submittedName>
</protein>
<proteinExistence type="predicted"/>
<gene>
    <name evidence="1" type="ORF">M9458_017201</name>
</gene>
<evidence type="ECO:0000313" key="2">
    <source>
        <dbReference type="Proteomes" id="UP001529510"/>
    </source>
</evidence>
<feature type="non-terminal residue" evidence="1">
    <location>
        <position position="1"/>
    </location>
</feature>
<evidence type="ECO:0000313" key="1">
    <source>
        <dbReference type="EMBL" id="KAL0185531.1"/>
    </source>
</evidence>
<feature type="non-terminal residue" evidence="1">
    <location>
        <position position="56"/>
    </location>
</feature>
<dbReference type="AlphaFoldDB" id="A0ABD0QH58"/>
<comment type="caution">
    <text evidence="1">The sequence shown here is derived from an EMBL/GenBank/DDBJ whole genome shotgun (WGS) entry which is preliminary data.</text>
</comment>